<evidence type="ECO:0000313" key="6">
    <source>
        <dbReference type="Proteomes" id="UP000013827"/>
    </source>
</evidence>
<protein>
    <recommendedName>
        <fullName evidence="4">Glutamine amidotransferase type-2 domain-containing protein</fullName>
    </recommendedName>
</protein>
<keyword evidence="1" id="KW-0028">Amino-acid biosynthesis</keyword>
<dbReference type="PANTHER" id="PTHR45937">
    <property type="entry name" value="ASPARAGINE SYNTHETASE DOMAIN-CONTAINING PROTEIN 1"/>
    <property type="match status" value="1"/>
</dbReference>
<feature type="domain" description="Glutamine amidotransferase type-2" evidence="4">
    <location>
        <begin position="2"/>
        <end position="194"/>
    </location>
</feature>
<dbReference type="GeneID" id="17279225"/>
<dbReference type="PROSITE" id="PS51278">
    <property type="entry name" value="GATASE_TYPE_2"/>
    <property type="match status" value="1"/>
</dbReference>
<dbReference type="InterPro" id="IPR051857">
    <property type="entry name" value="Asn_synthetase_domain"/>
</dbReference>
<organism evidence="5 6">
    <name type="scientific">Emiliania huxleyi (strain CCMP1516)</name>
    <dbReference type="NCBI Taxonomy" id="280463"/>
    <lineage>
        <taxon>Eukaryota</taxon>
        <taxon>Haptista</taxon>
        <taxon>Haptophyta</taxon>
        <taxon>Prymnesiophyceae</taxon>
        <taxon>Isochrysidales</taxon>
        <taxon>Noelaerhabdaceae</taxon>
        <taxon>Emiliania</taxon>
    </lineage>
</organism>
<dbReference type="GO" id="GO:0006529">
    <property type="term" value="P:asparagine biosynthetic process"/>
    <property type="evidence" value="ECO:0007669"/>
    <property type="project" value="UniProtKB-KW"/>
</dbReference>
<dbReference type="SUPFAM" id="SSF56235">
    <property type="entry name" value="N-terminal nucleophile aminohydrolases (Ntn hydrolases)"/>
    <property type="match status" value="1"/>
</dbReference>
<dbReference type="KEGG" id="ehx:EMIHUDRAFT_229054"/>
<dbReference type="Pfam" id="PF13537">
    <property type="entry name" value="GATase_7"/>
    <property type="match status" value="1"/>
</dbReference>
<evidence type="ECO:0000256" key="1">
    <source>
        <dbReference type="ARBA" id="ARBA00022605"/>
    </source>
</evidence>
<evidence type="ECO:0000313" key="5">
    <source>
        <dbReference type="EnsemblProtists" id="EOD33954"/>
    </source>
</evidence>
<keyword evidence="2" id="KW-0061">Asparagine biosynthesis</keyword>
<dbReference type="PaxDb" id="2903-EOD33954"/>
<dbReference type="Proteomes" id="UP000013827">
    <property type="component" value="Unassembled WGS sequence"/>
</dbReference>
<sequence length="296" mass="30739">MCGIGVVLYHSRTAEAAGSATTGIPVHALQRRGPDAQGELVVGRLEVSGYELRLTAAVLHLRGRACQPQPLQSAAGDVLLWNGEVFGGGVAVADGESDTARLLAVLRAAGEAVPEVLESVHGPWALAYWHAASRTLWYGRDGLGRRSLVRMEGADAAAGCSTLRLCSVAVPLPASAGGEWEELPACGIGCVRLLPDGTASHLWLPRQTSTRPPPACPGGIDSMVLARLADLELPPGQPIDLLTVAFGASPDEAPDRLTARNGLSELSSLSARRWRLVEVDGEAVAGETAAGAGSQR</sequence>
<dbReference type="Gene3D" id="3.60.20.10">
    <property type="entry name" value="Glutamine Phosphoribosylpyrophosphate, subunit 1, domain 1"/>
    <property type="match status" value="1"/>
</dbReference>
<reference evidence="5" key="2">
    <citation type="submission" date="2024-10" db="UniProtKB">
        <authorList>
            <consortium name="EnsemblProtists"/>
        </authorList>
    </citation>
    <scope>IDENTIFICATION</scope>
</reference>
<dbReference type="STRING" id="2903.R1FKV3"/>
<name>A0A0D3KDW9_EMIH1</name>
<evidence type="ECO:0000256" key="3">
    <source>
        <dbReference type="ARBA" id="ARBA00022962"/>
    </source>
</evidence>
<dbReference type="EnsemblProtists" id="EOD33954">
    <property type="protein sequence ID" value="EOD33954"/>
    <property type="gene ID" value="EMIHUDRAFT_229054"/>
</dbReference>
<proteinExistence type="predicted"/>
<dbReference type="PANTHER" id="PTHR45937:SF1">
    <property type="entry name" value="ASPARAGINE SYNTHETASE DOMAIN-CONTAINING PROTEIN 1"/>
    <property type="match status" value="1"/>
</dbReference>
<keyword evidence="6" id="KW-1185">Reference proteome</keyword>
<dbReference type="InterPro" id="IPR017932">
    <property type="entry name" value="GATase_2_dom"/>
</dbReference>
<evidence type="ECO:0000256" key="2">
    <source>
        <dbReference type="ARBA" id="ARBA00022888"/>
    </source>
</evidence>
<evidence type="ECO:0000259" key="4">
    <source>
        <dbReference type="PROSITE" id="PS51278"/>
    </source>
</evidence>
<accession>A0A0D3KDW9</accession>
<dbReference type="InterPro" id="IPR029055">
    <property type="entry name" value="Ntn_hydrolases_N"/>
</dbReference>
<dbReference type="HOGENOM" id="CLU_941461_0_0_1"/>
<keyword evidence="3" id="KW-0315">Glutamine amidotransferase</keyword>
<dbReference type="eggNOG" id="KOG0573">
    <property type="taxonomic scope" value="Eukaryota"/>
</dbReference>
<dbReference type="RefSeq" id="XP_005786383.1">
    <property type="nucleotide sequence ID" value="XM_005786326.1"/>
</dbReference>
<dbReference type="AlphaFoldDB" id="A0A0D3KDW9"/>
<reference evidence="6" key="1">
    <citation type="journal article" date="2013" name="Nature">
        <title>Pan genome of the phytoplankton Emiliania underpins its global distribution.</title>
        <authorList>
            <person name="Read B.A."/>
            <person name="Kegel J."/>
            <person name="Klute M.J."/>
            <person name="Kuo A."/>
            <person name="Lefebvre S.C."/>
            <person name="Maumus F."/>
            <person name="Mayer C."/>
            <person name="Miller J."/>
            <person name="Monier A."/>
            <person name="Salamov A."/>
            <person name="Young J."/>
            <person name="Aguilar M."/>
            <person name="Claverie J.M."/>
            <person name="Frickenhaus S."/>
            <person name="Gonzalez K."/>
            <person name="Herman E.K."/>
            <person name="Lin Y.C."/>
            <person name="Napier J."/>
            <person name="Ogata H."/>
            <person name="Sarno A.F."/>
            <person name="Shmutz J."/>
            <person name="Schroeder D."/>
            <person name="de Vargas C."/>
            <person name="Verret F."/>
            <person name="von Dassow P."/>
            <person name="Valentin K."/>
            <person name="Van de Peer Y."/>
            <person name="Wheeler G."/>
            <person name="Dacks J.B."/>
            <person name="Delwiche C.F."/>
            <person name="Dyhrman S.T."/>
            <person name="Glockner G."/>
            <person name="John U."/>
            <person name="Richards T."/>
            <person name="Worden A.Z."/>
            <person name="Zhang X."/>
            <person name="Grigoriev I.V."/>
            <person name="Allen A.E."/>
            <person name="Bidle K."/>
            <person name="Borodovsky M."/>
            <person name="Bowler C."/>
            <person name="Brownlee C."/>
            <person name="Cock J.M."/>
            <person name="Elias M."/>
            <person name="Gladyshev V.N."/>
            <person name="Groth M."/>
            <person name="Guda C."/>
            <person name="Hadaegh A."/>
            <person name="Iglesias-Rodriguez M.D."/>
            <person name="Jenkins J."/>
            <person name="Jones B.M."/>
            <person name="Lawson T."/>
            <person name="Leese F."/>
            <person name="Lindquist E."/>
            <person name="Lobanov A."/>
            <person name="Lomsadze A."/>
            <person name="Malik S.B."/>
            <person name="Marsh M.E."/>
            <person name="Mackinder L."/>
            <person name="Mock T."/>
            <person name="Mueller-Roeber B."/>
            <person name="Pagarete A."/>
            <person name="Parker M."/>
            <person name="Probert I."/>
            <person name="Quesneville H."/>
            <person name="Raines C."/>
            <person name="Rensing S.A."/>
            <person name="Riano-Pachon D.M."/>
            <person name="Richier S."/>
            <person name="Rokitta S."/>
            <person name="Shiraiwa Y."/>
            <person name="Soanes D.M."/>
            <person name="van der Giezen M."/>
            <person name="Wahlund T.M."/>
            <person name="Williams B."/>
            <person name="Wilson W."/>
            <person name="Wolfe G."/>
            <person name="Wurch L.L."/>
        </authorList>
    </citation>
    <scope>NUCLEOTIDE SEQUENCE</scope>
</reference>